<keyword evidence="3" id="KW-1185">Reference proteome</keyword>
<organism evidence="2 3">
    <name type="scientific">Comamonas odontotermitis</name>
    <dbReference type="NCBI Taxonomy" id="379895"/>
    <lineage>
        <taxon>Bacteria</taxon>
        <taxon>Pseudomonadati</taxon>
        <taxon>Pseudomonadota</taxon>
        <taxon>Betaproteobacteria</taxon>
        <taxon>Burkholderiales</taxon>
        <taxon>Comamonadaceae</taxon>
        <taxon>Comamonas</taxon>
    </lineage>
</organism>
<reference evidence="2 3" key="1">
    <citation type="submission" date="2020-08" db="EMBL/GenBank/DDBJ databases">
        <title>Functional genomics of gut bacteria from endangered species of beetles.</title>
        <authorList>
            <person name="Carlos-Shanley C."/>
        </authorList>
    </citation>
    <scope>NUCLEOTIDE SEQUENCE [LARGE SCALE GENOMIC DNA]</scope>
    <source>
        <strain evidence="2 3">S00124</strain>
    </source>
</reference>
<feature type="transmembrane region" description="Helical" evidence="1">
    <location>
        <begin position="30"/>
        <end position="49"/>
    </location>
</feature>
<gene>
    <name evidence="2" type="ORF">HNP33_002963</name>
</gene>
<protein>
    <submittedName>
        <fullName evidence="2">Uncharacterized protein</fullName>
    </submittedName>
</protein>
<evidence type="ECO:0000313" key="2">
    <source>
        <dbReference type="EMBL" id="MBB6578858.1"/>
    </source>
</evidence>
<proteinExistence type="predicted"/>
<dbReference type="Proteomes" id="UP000562492">
    <property type="component" value="Unassembled WGS sequence"/>
</dbReference>
<evidence type="ECO:0000256" key="1">
    <source>
        <dbReference type="SAM" id="Phobius"/>
    </source>
</evidence>
<dbReference type="RefSeq" id="WP_233464537.1">
    <property type="nucleotide sequence ID" value="NZ_JACHKZ010000020.1"/>
</dbReference>
<keyword evidence="1" id="KW-0812">Transmembrane</keyword>
<evidence type="ECO:0000313" key="3">
    <source>
        <dbReference type="Proteomes" id="UP000562492"/>
    </source>
</evidence>
<dbReference type="EMBL" id="JACHKZ010000020">
    <property type="protein sequence ID" value="MBB6578858.1"/>
    <property type="molecule type" value="Genomic_DNA"/>
</dbReference>
<keyword evidence="1" id="KW-0472">Membrane</keyword>
<keyword evidence="1" id="KW-1133">Transmembrane helix</keyword>
<name>A0ABR6RI76_9BURK</name>
<comment type="caution">
    <text evidence="2">The sequence shown here is derived from an EMBL/GenBank/DDBJ whole genome shotgun (WGS) entry which is preliminary data.</text>
</comment>
<accession>A0ABR6RI76</accession>
<sequence>MRNDQIDFAALFIFKIFQGGEYTSANTGGAFHLAGVVVALWLNDLAIRLKRQKVITLRFVLGFVARRGHEPGVGHFLVSKVAAQQAVLAGVDGADEDDQRLARHAKDFRSLFDSI</sequence>